<evidence type="ECO:0000313" key="1">
    <source>
        <dbReference type="EMBL" id="KZK74481.1"/>
    </source>
</evidence>
<dbReference type="EMBL" id="LVWG01000024">
    <property type="protein sequence ID" value="KZK74481.1"/>
    <property type="molecule type" value="Genomic_DNA"/>
</dbReference>
<organism evidence="1 2">
    <name type="scientific">Pelodictyon luteolum</name>
    <dbReference type="NCBI Taxonomy" id="1100"/>
    <lineage>
        <taxon>Bacteria</taxon>
        <taxon>Pseudomonadati</taxon>
        <taxon>Chlorobiota</taxon>
        <taxon>Chlorobiia</taxon>
        <taxon>Chlorobiales</taxon>
        <taxon>Chlorobiaceae</taxon>
        <taxon>Chlorobium/Pelodictyon group</taxon>
        <taxon>Pelodictyon</taxon>
    </lineage>
</organism>
<name>A0A165LVG5_PELLU</name>
<dbReference type="Proteomes" id="UP000076481">
    <property type="component" value="Unassembled WGS sequence"/>
</dbReference>
<reference evidence="1 2" key="1">
    <citation type="submission" date="2016-03" db="EMBL/GenBank/DDBJ databases">
        <title>Speciation and ecological success in dimly lit waters: horizontal gene transfer in a green sulfur bacteria bloom unveiled by metagenomic assembly.</title>
        <authorList>
            <person name="Llorens-Mares T."/>
            <person name="Liu Z."/>
            <person name="Allen L.Z."/>
            <person name="Rusch D.B."/>
            <person name="Craig M.T."/>
            <person name="Dupont C.L."/>
            <person name="Bryant D.A."/>
            <person name="Casamayor E.O."/>
        </authorList>
    </citation>
    <scope>NUCLEOTIDE SEQUENCE [LARGE SCALE GENOMIC DNA]</scope>
    <source>
        <strain evidence="1">CIII</strain>
    </source>
</reference>
<dbReference type="InterPro" id="IPR021352">
    <property type="entry name" value="DUF2971"/>
</dbReference>
<evidence type="ECO:0008006" key="3">
    <source>
        <dbReference type="Google" id="ProtNLM"/>
    </source>
</evidence>
<dbReference type="AlphaFoldDB" id="A0A165LVG5"/>
<accession>A0A165LVG5</accession>
<proteinExistence type="predicted"/>
<protein>
    <recommendedName>
        <fullName evidence="3">DUF2971 domain-containing protein</fullName>
    </recommendedName>
</protein>
<gene>
    <name evidence="1" type="ORF">A3K90_08810</name>
</gene>
<sequence>MHAVSNLSLKRLRVSRLDQLNGPFEFLAADLLDPRDRQALTNFKAELAGTKAMICFSRSWSNPLLWGHYAEKHTGMALGFDIPDDFLLRVHYSDERPRVVLDPETREVINKGQAVDQLIRTKFSDWHYEDEYRMFVDLDPATQEAGNHFVDFSSELVLREVVPGLKCELPIQRIRKLLKDESQPVKVLKAGMDPEKFKVIEDRTART</sequence>
<comment type="caution">
    <text evidence="1">The sequence shown here is derived from an EMBL/GenBank/DDBJ whole genome shotgun (WGS) entry which is preliminary data.</text>
</comment>
<dbReference type="RefSeq" id="WP_303681366.1">
    <property type="nucleotide sequence ID" value="NZ_LVWG01000024.1"/>
</dbReference>
<dbReference type="Pfam" id="PF11185">
    <property type="entry name" value="DUF2971"/>
    <property type="match status" value="1"/>
</dbReference>
<evidence type="ECO:0000313" key="2">
    <source>
        <dbReference type="Proteomes" id="UP000076481"/>
    </source>
</evidence>